<comment type="caution">
    <text evidence="1">The sequence shown here is derived from an EMBL/GenBank/DDBJ whole genome shotgun (WGS) entry which is preliminary data.</text>
</comment>
<protein>
    <submittedName>
        <fullName evidence="1">Uncharacterized protein</fullName>
    </submittedName>
</protein>
<sequence length="91" mass="10123">MWLLSGAATMRKCGASTGTRGVKRIVMNFSTSWPQLGSIHRQVANLTTSDESPQEVEAVDHSQHLLPPQGESFHPRQGNTKKKVHEIFLKL</sequence>
<reference evidence="1 2" key="1">
    <citation type="submission" date="2019-05" db="EMBL/GenBank/DDBJ databases">
        <title>Another draft genome of Portunus trituberculatus and its Hox gene families provides insights of decapod evolution.</title>
        <authorList>
            <person name="Jeong J.-H."/>
            <person name="Song I."/>
            <person name="Kim S."/>
            <person name="Choi T."/>
            <person name="Kim D."/>
            <person name="Ryu S."/>
            <person name="Kim W."/>
        </authorList>
    </citation>
    <scope>NUCLEOTIDE SEQUENCE [LARGE SCALE GENOMIC DNA]</scope>
    <source>
        <tissue evidence="1">Muscle</tissue>
    </source>
</reference>
<keyword evidence="2" id="KW-1185">Reference proteome</keyword>
<dbReference type="AlphaFoldDB" id="A0A5B7H703"/>
<evidence type="ECO:0000313" key="1">
    <source>
        <dbReference type="EMBL" id="MPC65893.1"/>
    </source>
</evidence>
<evidence type="ECO:0000313" key="2">
    <source>
        <dbReference type="Proteomes" id="UP000324222"/>
    </source>
</evidence>
<dbReference type="Proteomes" id="UP000324222">
    <property type="component" value="Unassembled WGS sequence"/>
</dbReference>
<gene>
    <name evidence="1" type="ORF">E2C01_060031</name>
</gene>
<dbReference type="EMBL" id="VSRR010023982">
    <property type="protein sequence ID" value="MPC65893.1"/>
    <property type="molecule type" value="Genomic_DNA"/>
</dbReference>
<organism evidence="1 2">
    <name type="scientific">Portunus trituberculatus</name>
    <name type="common">Swimming crab</name>
    <name type="synonym">Neptunus trituberculatus</name>
    <dbReference type="NCBI Taxonomy" id="210409"/>
    <lineage>
        <taxon>Eukaryota</taxon>
        <taxon>Metazoa</taxon>
        <taxon>Ecdysozoa</taxon>
        <taxon>Arthropoda</taxon>
        <taxon>Crustacea</taxon>
        <taxon>Multicrustacea</taxon>
        <taxon>Malacostraca</taxon>
        <taxon>Eumalacostraca</taxon>
        <taxon>Eucarida</taxon>
        <taxon>Decapoda</taxon>
        <taxon>Pleocyemata</taxon>
        <taxon>Brachyura</taxon>
        <taxon>Eubrachyura</taxon>
        <taxon>Portunoidea</taxon>
        <taxon>Portunidae</taxon>
        <taxon>Portuninae</taxon>
        <taxon>Portunus</taxon>
    </lineage>
</organism>
<accession>A0A5B7H703</accession>
<name>A0A5B7H703_PORTR</name>
<proteinExistence type="predicted"/>